<dbReference type="GO" id="GO:0015385">
    <property type="term" value="F:sodium:proton antiporter activity"/>
    <property type="evidence" value="ECO:0007669"/>
    <property type="project" value="UniProtKB-UniRule"/>
</dbReference>
<evidence type="ECO:0000256" key="1">
    <source>
        <dbReference type="ARBA" id="ARBA00004429"/>
    </source>
</evidence>
<keyword evidence="6" id="KW-0050">Antiport</keyword>
<keyword evidence="4 6" id="KW-1133">Transmembrane helix</keyword>
<feature type="transmembrane region" description="Helical" evidence="6">
    <location>
        <begin position="373"/>
        <end position="392"/>
    </location>
</feature>
<dbReference type="EMBL" id="VNHY01000005">
    <property type="protein sequence ID" value="TYP91715.1"/>
    <property type="molecule type" value="Genomic_DNA"/>
</dbReference>
<dbReference type="PANTHER" id="PTHR30341">
    <property type="entry name" value="SODIUM ION/PROTON ANTIPORTER NHAA-RELATED"/>
    <property type="match status" value="1"/>
</dbReference>
<comment type="subcellular location">
    <subcellularLocation>
        <location evidence="1">Cell inner membrane</location>
        <topology evidence="1">Multi-pass membrane protein</topology>
    </subcellularLocation>
    <subcellularLocation>
        <location evidence="6">Cell membrane</location>
        <topology evidence="6">Multi-pass membrane protein</topology>
    </subcellularLocation>
</comment>
<keyword evidence="6" id="KW-0813">Transport</keyword>
<feature type="transmembrane region" description="Helical" evidence="6">
    <location>
        <begin position="66"/>
        <end position="83"/>
    </location>
</feature>
<evidence type="ECO:0000313" key="8">
    <source>
        <dbReference type="Proteomes" id="UP000324595"/>
    </source>
</evidence>
<dbReference type="HAMAP" id="MF_01844">
    <property type="entry name" value="NhaA"/>
    <property type="match status" value="1"/>
</dbReference>
<evidence type="ECO:0000256" key="6">
    <source>
        <dbReference type="HAMAP-Rule" id="MF_01844"/>
    </source>
</evidence>
<keyword evidence="2 6" id="KW-1003">Cell membrane</keyword>
<dbReference type="InterPro" id="IPR004670">
    <property type="entry name" value="NhaA"/>
</dbReference>
<evidence type="ECO:0000313" key="7">
    <source>
        <dbReference type="EMBL" id="TYP91715.1"/>
    </source>
</evidence>
<evidence type="ECO:0000256" key="5">
    <source>
        <dbReference type="ARBA" id="ARBA00023136"/>
    </source>
</evidence>
<name>A0A5D3YHV8_9BACT</name>
<feature type="transmembrane region" description="Helical" evidence="6">
    <location>
        <begin position="129"/>
        <end position="148"/>
    </location>
</feature>
<organism evidence="7 8">
    <name type="scientific">Fodinibius salinus</name>
    <dbReference type="NCBI Taxonomy" id="860790"/>
    <lineage>
        <taxon>Bacteria</taxon>
        <taxon>Pseudomonadati</taxon>
        <taxon>Balneolota</taxon>
        <taxon>Balneolia</taxon>
        <taxon>Balneolales</taxon>
        <taxon>Balneolaceae</taxon>
        <taxon>Fodinibius</taxon>
    </lineage>
</organism>
<evidence type="ECO:0000256" key="4">
    <source>
        <dbReference type="ARBA" id="ARBA00022989"/>
    </source>
</evidence>
<feature type="transmembrane region" description="Helical" evidence="6">
    <location>
        <begin position="95"/>
        <end position="117"/>
    </location>
</feature>
<keyword evidence="6" id="KW-0915">Sodium</keyword>
<dbReference type="GO" id="GO:0005886">
    <property type="term" value="C:plasma membrane"/>
    <property type="evidence" value="ECO:0007669"/>
    <property type="project" value="UniProtKB-SubCell"/>
</dbReference>
<dbReference type="GO" id="GO:0006885">
    <property type="term" value="P:regulation of pH"/>
    <property type="evidence" value="ECO:0007669"/>
    <property type="project" value="UniProtKB-UniRule"/>
</dbReference>
<dbReference type="NCBIfam" id="TIGR00773">
    <property type="entry name" value="NhaA"/>
    <property type="match status" value="1"/>
</dbReference>
<keyword evidence="3 6" id="KW-0812">Transmembrane</keyword>
<dbReference type="Proteomes" id="UP000324595">
    <property type="component" value="Unassembled WGS sequence"/>
</dbReference>
<keyword evidence="6" id="KW-0406">Ion transport</keyword>
<dbReference type="InterPro" id="IPR023171">
    <property type="entry name" value="Na/H_antiporter_dom_sf"/>
</dbReference>
<evidence type="ECO:0000256" key="3">
    <source>
        <dbReference type="ARBA" id="ARBA00022692"/>
    </source>
</evidence>
<dbReference type="Pfam" id="PF06965">
    <property type="entry name" value="Na_H_antiport_1"/>
    <property type="match status" value="1"/>
</dbReference>
<feature type="transmembrane region" description="Helical" evidence="6">
    <location>
        <begin position="214"/>
        <end position="240"/>
    </location>
</feature>
<dbReference type="RefSeq" id="WP_148899857.1">
    <property type="nucleotide sequence ID" value="NZ_VNHY01000005.1"/>
</dbReference>
<keyword evidence="5 6" id="KW-0472">Membrane</keyword>
<comment type="function">
    <text evidence="6">Na(+)/H(+) antiporter that extrudes sodium in exchange for external protons.</text>
</comment>
<comment type="caution">
    <text evidence="7">The sequence shown here is derived from an EMBL/GenBank/DDBJ whole genome shotgun (WGS) entry which is preliminary data.</text>
</comment>
<feature type="transmembrane region" description="Helical" evidence="6">
    <location>
        <begin position="184"/>
        <end position="202"/>
    </location>
</feature>
<proteinExistence type="inferred from homology"/>
<gene>
    <name evidence="6" type="primary">nhaA</name>
    <name evidence="7" type="ORF">LX73_2541</name>
</gene>
<dbReference type="Gene3D" id="1.20.1530.10">
    <property type="entry name" value="Na+/H+ antiporter like domain"/>
    <property type="match status" value="1"/>
</dbReference>
<sequence>MSTSISDKIKHFFKKDSAAGMMLLFATILALVVANSPLYEMYHHLMEMHIQLGVGDLTINETVHHWINDGLMAIFFLLVGLEIKRELKYGELSTVQSALLPAVAAVGGAMIPALIYWGFNAGTANMGGWAIPMATDIAFVIGVVALLGTRVPVWAKVFVTAIAVVDDLIAVLIIAFFYTESISMVALGIAAVCLLVLLLFNYRGVNKISPYMIIGFIMWWAVLKSGVHATIAGVMLGFVMPASRGWSLERLKEYAQEGFDLFKQAEDEDMPVTKEQALNHMEETVNHAESPLHRLEHKLHFSVYFLIMPIFAFANAGVVFDPEVMGHALVSTLTWGVAIGLFVGKQIGIFGFTWILTKLGLTDLADNKETWKVVYGVALLAGIGFTMSLFIGNLSFTDFEHLEFAKIGILLGSLVSGCLGYFVLSLQPSFGADTQEPLDVPEGNEVQ</sequence>
<protein>
    <recommendedName>
        <fullName evidence="6">Na(+)/H(+) antiporter NhaA</fullName>
    </recommendedName>
    <alternativeName>
        <fullName evidence="6">Sodium/proton antiporter NhaA</fullName>
    </alternativeName>
</protein>
<feature type="transmembrane region" description="Helical" evidence="6">
    <location>
        <begin position="157"/>
        <end position="178"/>
    </location>
</feature>
<dbReference type="OrthoDB" id="9808135at2"/>
<feature type="transmembrane region" description="Helical" evidence="6">
    <location>
        <begin position="21"/>
        <end position="39"/>
    </location>
</feature>
<dbReference type="AlphaFoldDB" id="A0A5D3YHV8"/>
<accession>A0A5D3YHV8</accession>
<keyword evidence="8" id="KW-1185">Reference proteome</keyword>
<dbReference type="PANTHER" id="PTHR30341:SF0">
    <property type="entry name" value="NA(+)_H(+) ANTIPORTER NHAA"/>
    <property type="match status" value="1"/>
</dbReference>
<evidence type="ECO:0000256" key="2">
    <source>
        <dbReference type="ARBA" id="ARBA00022475"/>
    </source>
</evidence>
<feature type="transmembrane region" description="Helical" evidence="6">
    <location>
        <begin position="301"/>
        <end position="320"/>
    </location>
</feature>
<feature type="transmembrane region" description="Helical" evidence="6">
    <location>
        <begin position="404"/>
        <end position="424"/>
    </location>
</feature>
<feature type="transmembrane region" description="Helical" evidence="6">
    <location>
        <begin position="332"/>
        <end position="353"/>
    </location>
</feature>
<comment type="similarity">
    <text evidence="6">Belongs to the NhaA Na(+)/H(+) (TC 2.A.33) antiporter family.</text>
</comment>
<keyword evidence="6" id="KW-0739">Sodium transport</keyword>
<comment type="catalytic activity">
    <reaction evidence="6">
        <text>Na(+)(in) + 2 H(+)(out) = Na(+)(out) + 2 H(+)(in)</text>
        <dbReference type="Rhea" id="RHEA:29251"/>
        <dbReference type="ChEBI" id="CHEBI:15378"/>
        <dbReference type="ChEBI" id="CHEBI:29101"/>
    </reaction>
</comment>
<reference evidence="7 8" key="1">
    <citation type="submission" date="2019-07" db="EMBL/GenBank/DDBJ databases">
        <title>Genomic Encyclopedia of Archaeal and Bacterial Type Strains, Phase II (KMG-II): from individual species to whole genera.</title>
        <authorList>
            <person name="Goeker M."/>
        </authorList>
    </citation>
    <scope>NUCLEOTIDE SEQUENCE [LARGE SCALE GENOMIC DNA]</scope>
    <source>
        <strain evidence="7 8">DSM 21935</strain>
    </source>
</reference>